<evidence type="ECO:0000313" key="3">
    <source>
        <dbReference type="Proteomes" id="UP000194798"/>
    </source>
</evidence>
<reference evidence="2 3" key="1">
    <citation type="submission" date="2016-12" db="EMBL/GenBank/DDBJ databases">
        <title>Thioflexothrix psekupsii D3 genome sequencing and assembly.</title>
        <authorList>
            <person name="Fomenkov A."/>
            <person name="Vincze T."/>
            <person name="Grabovich M."/>
            <person name="Anton B.P."/>
            <person name="Dubinina G."/>
            <person name="Orlova M."/>
            <person name="Belousova E."/>
            <person name="Roberts R.J."/>
        </authorList>
    </citation>
    <scope>NUCLEOTIDE SEQUENCE [LARGE SCALE GENOMIC DNA]</scope>
    <source>
        <strain evidence="2">D3</strain>
    </source>
</reference>
<name>A0A251X981_9GAMM</name>
<dbReference type="EMBL" id="MSLT01000012">
    <property type="protein sequence ID" value="OUD14287.1"/>
    <property type="molecule type" value="Genomic_DNA"/>
</dbReference>
<dbReference type="InterPro" id="IPR016181">
    <property type="entry name" value="Acyl_CoA_acyltransferase"/>
</dbReference>
<dbReference type="InterPro" id="IPR000182">
    <property type="entry name" value="GNAT_dom"/>
</dbReference>
<protein>
    <recommendedName>
        <fullName evidence="1">N-acetyltransferase domain-containing protein</fullName>
    </recommendedName>
</protein>
<dbReference type="RefSeq" id="WP_086488068.1">
    <property type="nucleotide sequence ID" value="NZ_MSLT01000012.1"/>
</dbReference>
<evidence type="ECO:0000259" key="1">
    <source>
        <dbReference type="PROSITE" id="PS51186"/>
    </source>
</evidence>
<accession>A0A251X981</accession>
<dbReference type="PROSITE" id="PS51186">
    <property type="entry name" value="GNAT"/>
    <property type="match status" value="1"/>
</dbReference>
<dbReference type="GO" id="GO:0016747">
    <property type="term" value="F:acyltransferase activity, transferring groups other than amino-acyl groups"/>
    <property type="evidence" value="ECO:0007669"/>
    <property type="project" value="InterPro"/>
</dbReference>
<proteinExistence type="predicted"/>
<evidence type="ECO:0000313" key="2">
    <source>
        <dbReference type="EMBL" id="OUD14287.1"/>
    </source>
</evidence>
<keyword evidence="3" id="KW-1185">Reference proteome</keyword>
<dbReference type="Pfam" id="PF13673">
    <property type="entry name" value="Acetyltransf_10"/>
    <property type="match status" value="1"/>
</dbReference>
<dbReference type="OrthoDB" id="7058170at2"/>
<comment type="caution">
    <text evidence="2">The sequence shown here is derived from an EMBL/GenBank/DDBJ whole genome shotgun (WGS) entry which is preliminary data.</text>
</comment>
<dbReference type="Gene3D" id="3.40.630.30">
    <property type="match status" value="1"/>
</dbReference>
<dbReference type="Proteomes" id="UP000194798">
    <property type="component" value="Unassembled WGS sequence"/>
</dbReference>
<gene>
    <name evidence="2" type="ORF">TPSD3_08160</name>
</gene>
<organism evidence="2 3">
    <name type="scientific">Thioflexithrix psekupsensis</name>
    <dbReference type="NCBI Taxonomy" id="1570016"/>
    <lineage>
        <taxon>Bacteria</taxon>
        <taxon>Pseudomonadati</taxon>
        <taxon>Pseudomonadota</taxon>
        <taxon>Gammaproteobacteria</taxon>
        <taxon>Thiotrichales</taxon>
        <taxon>Thioflexithrix</taxon>
    </lineage>
</organism>
<dbReference type="CDD" id="cd04301">
    <property type="entry name" value="NAT_SF"/>
    <property type="match status" value="1"/>
</dbReference>
<sequence length="702" mass="81670">MKCKIEIIDENSIYLESVIELGDSNSGRLGHFPRGAFHQCAKNKQILVAVSEDANLLGYLLYNSNRRGVVYIVHLCIDSKYRGKGVAECLFTELKKITDNGFYDGIRVHCRRDYGINNFWEKLGFSPRYNKPGRSKKGTILTVWWYSYETPSLFSSGDPDKLSTKQRVVIDANVFFDLQNEITKNNFESHELLADWLQESIEICLTSEIYNEINRKEDDGARKKAEEAVSRYTLIEEKNQDIADELRNFYTNPDLSDNDNSDLKHLEHTIASGIYFFLTRDEALQSKKDKIEQRFGVKILSPAHFITYLNELLSEREYQPIRLEGKAISFENVTDKYVTQLSQIFLAPQDEKKSDFNEIIKPLLVDVYHSEVKILKNHDNELLGLIVFCSIQQELEIPILRIKRNLDFSPTIAQFLVGQILQYATDKKKNVIKISDKHIVEDFSSAFKKYGFIPIVPEWYKINIYHVGNVVSLQPHLDKIKTYSPNLSIFIEEQLEKFLNYHKSPKNYLLPVEYALYPAKITDIEIPTFIVPIEPVWAMSLFDYRLQDLIGAKLNTLFSTENVYYRSSRQKIITAPSRVLWYVIKSDGKFQGTQSIRACSYIEKIHIDVPKNLFRKFKHLGIYKWQDVFGVAKNNKQQMIMAFEFTKTELFSNPLSVNMLKEIWLEDLKKSFNPSVQQPISIPNDIFYKLYQIGQMNSDKNK</sequence>
<feature type="domain" description="N-acetyltransferase" evidence="1">
    <location>
        <begin position="5"/>
        <end position="151"/>
    </location>
</feature>
<dbReference type="AlphaFoldDB" id="A0A251X981"/>
<dbReference type="SUPFAM" id="SSF55729">
    <property type="entry name" value="Acyl-CoA N-acyltransferases (Nat)"/>
    <property type="match status" value="1"/>
</dbReference>